<evidence type="ECO:0000313" key="2">
    <source>
        <dbReference type="Proteomes" id="UP000316079"/>
    </source>
</evidence>
<keyword evidence="2" id="KW-1185">Reference proteome</keyword>
<accession>A0A553QYN7</accession>
<protein>
    <submittedName>
        <fullName evidence="1">Uncharacterized protein</fullName>
    </submittedName>
</protein>
<organism evidence="1 2">
    <name type="scientific">Danionella cerebrum</name>
    <dbReference type="NCBI Taxonomy" id="2873325"/>
    <lineage>
        <taxon>Eukaryota</taxon>
        <taxon>Metazoa</taxon>
        <taxon>Chordata</taxon>
        <taxon>Craniata</taxon>
        <taxon>Vertebrata</taxon>
        <taxon>Euteleostomi</taxon>
        <taxon>Actinopterygii</taxon>
        <taxon>Neopterygii</taxon>
        <taxon>Teleostei</taxon>
        <taxon>Ostariophysi</taxon>
        <taxon>Cypriniformes</taxon>
        <taxon>Danionidae</taxon>
        <taxon>Danioninae</taxon>
        <taxon>Danionella</taxon>
    </lineage>
</organism>
<dbReference type="AlphaFoldDB" id="A0A553QYN7"/>
<reference evidence="1 2" key="1">
    <citation type="journal article" date="2019" name="Sci. Data">
        <title>Hybrid genome assembly and annotation of Danionella translucida.</title>
        <authorList>
            <person name="Kadobianskyi M."/>
            <person name="Schulze L."/>
            <person name="Schuelke M."/>
            <person name="Judkewitz B."/>
        </authorList>
    </citation>
    <scope>NUCLEOTIDE SEQUENCE [LARGE SCALE GENOMIC DNA]</scope>
    <source>
        <strain evidence="1 2">Bolton</strain>
    </source>
</reference>
<dbReference type="Proteomes" id="UP000316079">
    <property type="component" value="Unassembled WGS sequence"/>
</dbReference>
<gene>
    <name evidence="1" type="ORF">DNTS_004703</name>
</gene>
<name>A0A553QYN7_9TELE</name>
<dbReference type="EMBL" id="SRMA01025411">
    <property type="protein sequence ID" value="TRY95075.1"/>
    <property type="molecule type" value="Genomic_DNA"/>
</dbReference>
<proteinExistence type="predicted"/>
<comment type="caution">
    <text evidence="1">The sequence shown here is derived from an EMBL/GenBank/DDBJ whole genome shotgun (WGS) entry which is preliminary data.</text>
</comment>
<sequence>MAPHLPWPVHSVTHPAPSIGRDWFPVGVEDADFDVLCQSSGVPGKRVMVCGTTEKVVSCPPGCDLLT</sequence>
<evidence type="ECO:0000313" key="1">
    <source>
        <dbReference type="EMBL" id="TRY95075.1"/>
    </source>
</evidence>